<protein>
    <submittedName>
        <fullName evidence="1">Uncharacterized protein</fullName>
    </submittedName>
</protein>
<keyword evidence="2" id="KW-1185">Reference proteome</keyword>
<evidence type="ECO:0000313" key="1">
    <source>
        <dbReference type="EMBL" id="MDS1311831.1"/>
    </source>
</evidence>
<proteinExistence type="predicted"/>
<comment type="caution">
    <text evidence="1">The sequence shown here is derived from an EMBL/GenBank/DDBJ whole genome shotgun (WGS) entry which is preliminary data.</text>
</comment>
<sequence length="109" mass="12092">MIIRIFVTLLVLNVAAFVVRAEASERAFEATSESMTVEYVYELPQRMSRDFDEDDADAVAVAEIGSRLLSLSLVRTNDNGKHYASQPAQADHGIALLNEGACLNLKWNF</sequence>
<accession>A0ABU2HMM0</accession>
<gene>
    <name evidence="1" type="ORF">RKA07_17150</name>
</gene>
<reference evidence="1" key="1">
    <citation type="submission" date="2023-09" db="EMBL/GenBank/DDBJ databases">
        <title>Marinobacter sediminicola sp. nov. and Marinobacter maritimum sp. nov., isolated from marine sediment.</title>
        <authorList>
            <person name="An J."/>
        </authorList>
    </citation>
    <scope>NUCLEOTIDE SEQUENCE</scope>
    <source>
        <strain evidence="1">F60267</strain>
    </source>
</reference>
<dbReference type="RefSeq" id="WP_200201936.1">
    <property type="nucleotide sequence ID" value="NZ_JAVMBO010000018.1"/>
</dbReference>
<name>A0ABU2HMM0_9GAMM</name>
<organism evidence="1 2">
    <name type="scientific">Marinobacter xiaoshiensis</name>
    <dbReference type="NCBI Taxonomy" id="3073652"/>
    <lineage>
        <taxon>Bacteria</taxon>
        <taxon>Pseudomonadati</taxon>
        <taxon>Pseudomonadota</taxon>
        <taxon>Gammaproteobacteria</taxon>
        <taxon>Pseudomonadales</taxon>
        <taxon>Marinobacteraceae</taxon>
        <taxon>Marinobacter</taxon>
    </lineage>
</organism>
<dbReference type="EMBL" id="JAVMBO010000018">
    <property type="protein sequence ID" value="MDS1311831.1"/>
    <property type="molecule type" value="Genomic_DNA"/>
</dbReference>
<evidence type="ECO:0000313" key="2">
    <source>
        <dbReference type="Proteomes" id="UP001267407"/>
    </source>
</evidence>
<dbReference type="Proteomes" id="UP001267407">
    <property type="component" value="Unassembled WGS sequence"/>
</dbReference>